<feature type="transmembrane region" description="Helical" evidence="2">
    <location>
        <begin position="46"/>
        <end position="74"/>
    </location>
</feature>
<dbReference type="GO" id="GO:0008080">
    <property type="term" value="F:N-acetyltransferase activity"/>
    <property type="evidence" value="ECO:0007669"/>
    <property type="project" value="InterPro"/>
</dbReference>
<name>A0A3Q3L4M7_9LABR</name>
<reference evidence="4" key="2">
    <citation type="submission" date="2025-09" db="UniProtKB">
        <authorList>
            <consortium name="Ensembl"/>
        </authorList>
    </citation>
    <scope>IDENTIFICATION</scope>
</reference>
<keyword evidence="1" id="KW-0808">Transferase</keyword>
<accession>A0A3Q3L4M7</accession>
<evidence type="ECO:0000256" key="1">
    <source>
        <dbReference type="ARBA" id="ARBA00022679"/>
    </source>
</evidence>
<dbReference type="InterPro" id="IPR016181">
    <property type="entry name" value="Acyl_CoA_acyltransferase"/>
</dbReference>
<evidence type="ECO:0000313" key="5">
    <source>
        <dbReference type="Proteomes" id="UP000261660"/>
    </source>
</evidence>
<dbReference type="Ensembl" id="ENSLBET00000004070.1">
    <property type="protein sequence ID" value="ENSLBEP00000003864.1"/>
    <property type="gene ID" value="ENSLBEG00000002988.1"/>
</dbReference>
<dbReference type="CDD" id="cd04301">
    <property type="entry name" value="NAT_SF"/>
    <property type="match status" value="1"/>
</dbReference>
<dbReference type="AlphaFoldDB" id="A0A3Q3L4M7"/>
<dbReference type="InterPro" id="IPR000182">
    <property type="entry name" value="GNAT_dom"/>
</dbReference>
<dbReference type="GeneTree" id="ENSGT00950000182932"/>
<dbReference type="SUPFAM" id="SSF55729">
    <property type="entry name" value="Acyl-CoA N-acyltransferases (Nat)"/>
    <property type="match status" value="1"/>
</dbReference>
<dbReference type="STRING" id="56723.ENSLBEP00000003864"/>
<dbReference type="PANTHER" id="PTHR13947">
    <property type="entry name" value="GNAT FAMILY N-ACETYLTRANSFERASE"/>
    <property type="match status" value="1"/>
</dbReference>
<proteinExistence type="predicted"/>
<reference evidence="4" key="1">
    <citation type="submission" date="2025-08" db="UniProtKB">
        <authorList>
            <consortium name="Ensembl"/>
        </authorList>
    </citation>
    <scope>IDENTIFICATION</scope>
</reference>
<keyword evidence="2" id="KW-0812">Transmembrane</keyword>
<dbReference type="FunCoup" id="A0A3Q3L4M7">
    <property type="interactions" value="29"/>
</dbReference>
<dbReference type="Gene3D" id="3.40.630.30">
    <property type="match status" value="1"/>
</dbReference>
<dbReference type="InterPro" id="IPR050769">
    <property type="entry name" value="NAT_camello-type"/>
</dbReference>
<keyword evidence="2" id="KW-1133">Transmembrane helix</keyword>
<evidence type="ECO:0000259" key="3">
    <source>
        <dbReference type="PROSITE" id="PS51186"/>
    </source>
</evidence>
<keyword evidence="5" id="KW-1185">Reference proteome</keyword>
<evidence type="ECO:0000313" key="4">
    <source>
        <dbReference type="Ensembl" id="ENSLBEP00000003864.1"/>
    </source>
</evidence>
<dbReference type="PROSITE" id="PS51186">
    <property type="entry name" value="GNAT"/>
    <property type="match status" value="1"/>
</dbReference>
<sequence>MQLVIRPFRPLDKDAVRTLFSIGIKEHISPCFHNAMTSPFHRAVTLALFAIGYLLGSNIGVLVLPGVWVGLVYYCCHELYASFVKGKLRTDMQDIPGNYQSKPDDCFLVAEAEVDGRPQIVGMVAVLAKQSGNEKHGELFRMIISQSCRRMGLGVRMAQTVVDFCKEQGFSKVELETSSTQTAAIALYKKLGFNTVLSHTETHAPSWIVKLTMVTILRMEKQLFWWKSLIRLFTCCLVWTRNDVMRLSCSSHVFLLCGIPPEALCASS</sequence>
<dbReference type="InParanoid" id="A0A3Q3L4M7"/>
<feature type="domain" description="N-acetyltransferase" evidence="3">
    <location>
        <begin position="62"/>
        <end position="212"/>
    </location>
</feature>
<dbReference type="Proteomes" id="UP000261660">
    <property type="component" value="Unplaced"/>
</dbReference>
<evidence type="ECO:0000256" key="2">
    <source>
        <dbReference type="SAM" id="Phobius"/>
    </source>
</evidence>
<organism evidence="4 5">
    <name type="scientific">Labrus bergylta</name>
    <name type="common">ballan wrasse</name>
    <dbReference type="NCBI Taxonomy" id="56723"/>
    <lineage>
        <taxon>Eukaryota</taxon>
        <taxon>Metazoa</taxon>
        <taxon>Chordata</taxon>
        <taxon>Craniata</taxon>
        <taxon>Vertebrata</taxon>
        <taxon>Euteleostomi</taxon>
        <taxon>Actinopterygii</taxon>
        <taxon>Neopterygii</taxon>
        <taxon>Teleostei</taxon>
        <taxon>Neoteleostei</taxon>
        <taxon>Acanthomorphata</taxon>
        <taxon>Eupercaria</taxon>
        <taxon>Labriformes</taxon>
        <taxon>Labridae</taxon>
        <taxon>Labrus</taxon>
    </lineage>
</organism>
<dbReference type="PANTHER" id="PTHR13947:SF58">
    <property type="entry name" value="8B (PUTATIVE,_PSEUDO-RELATED"/>
    <property type="match status" value="1"/>
</dbReference>
<protein>
    <submittedName>
        <fullName evidence="4">N-acetyltransferase 8-like 2</fullName>
    </submittedName>
</protein>
<keyword evidence="2" id="KW-0472">Membrane</keyword>
<dbReference type="Pfam" id="PF00583">
    <property type="entry name" value="Acetyltransf_1"/>
    <property type="match status" value="1"/>
</dbReference>